<reference evidence="1 2" key="1">
    <citation type="submission" date="2019-04" db="EMBL/GenBank/DDBJ databases">
        <authorList>
            <person name="Dong K."/>
        </authorList>
    </citation>
    <scope>NUCLEOTIDE SEQUENCE [LARGE SCALE GENOMIC DNA]</scope>
    <source>
        <strain evidence="2">dk3543</strain>
    </source>
</reference>
<comment type="caution">
    <text evidence="1">The sequence shown here is derived from an EMBL/GenBank/DDBJ whole genome shotgun (WGS) entry which is preliminary data.</text>
</comment>
<keyword evidence="2" id="KW-1185">Reference proteome</keyword>
<dbReference type="Gene3D" id="3.40.1500.20">
    <property type="match status" value="1"/>
</dbReference>
<dbReference type="RefSeq" id="WP_137065694.1">
    <property type="nucleotide sequence ID" value="NZ_CP040748.1"/>
</dbReference>
<protein>
    <submittedName>
        <fullName evidence="1">Uncharacterized protein</fullName>
    </submittedName>
</protein>
<accession>A0A4U2YP35</accession>
<dbReference type="Proteomes" id="UP000307808">
    <property type="component" value="Unassembled WGS sequence"/>
</dbReference>
<evidence type="ECO:0000313" key="2">
    <source>
        <dbReference type="Proteomes" id="UP000307808"/>
    </source>
</evidence>
<proteinExistence type="predicted"/>
<evidence type="ECO:0000313" key="1">
    <source>
        <dbReference type="EMBL" id="TKI62425.1"/>
    </source>
</evidence>
<name>A0A4U2YP35_9ACTN</name>
<organism evidence="1 2">
    <name type="scientific">Nocardioides jishulii</name>
    <dbReference type="NCBI Taxonomy" id="2575440"/>
    <lineage>
        <taxon>Bacteria</taxon>
        <taxon>Bacillati</taxon>
        <taxon>Actinomycetota</taxon>
        <taxon>Actinomycetes</taxon>
        <taxon>Propionibacteriales</taxon>
        <taxon>Nocardioidaceae</taxon>
        <taxon>Nocardioides</taxon>
    </lineage>
</organism>
<sequence>MSLPENLCISTLDKIVAKTGSTEITGADGGPFETLTSVMGPDPVGSVRIFTGDKVAKIVYVGVAVPQIGLDSHMVFAFMPEDSPVPHYTLDSVAAGGHMAFHLDLIQRHDAGTHMVTNDWSHTPITEAFEQLSTLEGLSKAVLEPRQLTVMSSWMVANRATEEAFAQLDGPVNAYLDHWLSLVNSEVPAEVVADLADTDLVARDAKNRALLFSPEVDKVWAQMTRLLGEETSERLRNHLVSNELPA</sequence>
<dbReference type="OrthoDB" id="3285699at2"/>
<dbReference type="AlphaFoldDB" id="A0A4U2YP35"/>
<gene>
    <name evidence="1" type="ORF">FC770_08520</name>
</gene>
<dbReference type="EMBL" id="SZPY01000002">
    <property type="protein sequence ID" value="TKI62425.1"/>
    <property type="molecule type" value="Genomic_DNA"/>
</dbReference>